<feature type="region of interest" description="Disordered" evidence="1">
    <location>
        <begin position="238"/>
        <end position="257"/>
    </location>
</feature>
<feature type="domain" description="Mtf2-like C-terminal" evidence="2">
    <location>
        <begin position="190"/>
        <end position="343"/>
    </location>
</feature>
<dbReference type="InterPro" id="IPR040009">
    <property type="entry name" value="Mtf2/C5D6.12-like"/>
</dbReference>
<proteinExistence type="predicted"/>
<sequence>MSRNLLPFLYQTRILQFSCRRPATILFAQKAGVVTVATEIRRPRKIDNSIPFEFDDEETANNHETEIEREGTLTPSETEIFKGIFDDIAQGRLAKNKKPPQPGEAQPAEASSSNQHGAENGRIGNTLVEKARDATLSDDFLKRYPSSLRRAAENALGKFELAPKRTNLYKLVDLDKAEKKQMREWAKYEKMRDKEKQRVRKLMKACKTDMELWNVMEQEVFSLPERLGIIEQKVASKRGRKPKNVPATAETKEETKGEKPVMDIHGHLYSHYLQYGLELFDNAFSKPSILTFNILPRVKELGLSSYVLGVSAPFFIKLAEIHWKRYGDATSAFDALDEMKPVGLFPTENLGDLEELVEQISDHLHGCTWGAQGPFVMAMMQAPPYDATLMSRLERMKGLIAKKHFYNERDGRRAAEVQDGI</sequence>
<name>A0A8H4KBB5_9HYPO</name>
<gene>
    <name evidence="3" type="ORF">F53441_10134</name>
</gene>
<dbReference type="PANTHER" id="PTHR39468:SF1">
    <property type="entry name" value="MTF2-LIKE C-TERMINAL DOMAIN-CONTAINING PROTEIN"/>
    <property type="match status" value="1"/>
</dbReference>
<keyword evidence="4" id="KW-1185">Reference proteome</keyword>
<dbReference type="Proteomes" id="UP000605986">
    <property type="component" value="Unassembled WGS sequence"/>
</dbReference>
<feature type="region of interest" description="Disordered" evidence="1">
    <location>
        <begin position="94"/>
        <end position="124"/>
    </location>
</feature>
<dbReference type="OrthoDB" id="2444174at2759"/>
<dbReference type="InterPro" id="IPR043837">
    <property type="entry name" value="Mtf2-like_C"/>
</dbReference>
<organism evidence="3 4">
    <name type="scientific">Fusarium austroafricanum</name>
    <dbReference type="NCBI Taxonomy" id="2364996"/>
    <lineage>
        <taxon>Eukaryota</taxon>
        <taxon>Fungi</taxon>
        <taxon>Dikarya</taxon>
        <taxon>Ascomycota</taxon>
        <taxon>Pezizomycotina</taxon>
        <taxon>Sordariomycetes</taxon>
        <taxon>Hypocreomycetidae</taxon>
        <taxon>Hypocreales</taxon>
        <taxon>Nectriaceae</taxon>
        <taxon>Fusarium</taxon>
        <taxon>Fusarium concolor species complex</taxon>
    </lineage>
</organism>
<evidence type="ECO:0000313" key="3">
    <source>
        <dbReference type="EMBL" id="KAF4446158.1"/>
    </source>
</evidence>
<evidence type="ECO:0000259" key="2">
    <source>
        <dbReference type="Pfam" id="PF19189"/>
    </source>
</evidence>
<dbReference type="PANTHER" id="PTHR39468">
    <property type="entry name" value="CHROMOSOME 7, WHOLE GENOME SHOTGUN SEQUENCE"/>
    <property type="match status" value="1"/>
</dbReference>
<dbReference type="GO" id="GO:0005739">
    <property type="term" value="C:mitochondrion"/>
    <property type="evidence" value="ECO:0007669"/>
    <property type="project" value="InterPro"/>
</dbReference>
<dbReference type="AlphaFoldDB" id="A0A8H4KBB5"/>
<reference evidence="3" key="1">
    <citation type="submission" date="2020-01" db="EMBL/GenBank/DDBJ databases">
        <title>Identification and distribution of gene clusters putatively required for synthesis of sphingolipid metabolism inhibitors in phylogenetically diverse species of the filamentous fungus Fusarium.</title>
        <authorList>
            <person name="Kim H.-S."/>
            <person name="Busman M."/>
            <person name="Brown D.W."/>
            <person name="Divon H."/>
            <person name="Uhlig S."/>
            <person name="Proctor R.H."/>
        </authorList>
    </citation>
    <scope>NUCLEOTIDE SEQUENCE</scope>
    <source>
        <strain evidence="3">NRRL 53441</strain>
    </source>
</reference>
<evidence type="ECO:0000256" key="1">
    <source>
        <dbReference type="SAM" id="MobiDB-lite"/>
    </source>
</evidence>
<comment type="caution">
    <text evidence="3">The sequence shown here is derived from an EMBL/GenBank/DDBJ whole genome shotgun (WGS) entry which is preliminary data.</text>
</comment>
<dbReference type="EMBL" id="JAADJG010000472">
    <property type="protein sequence ID" value="KAF4446158.1"/>
    <property type="molecule type" value="Genomic_DNA"/>
</dbReference>
<dbReference type="Pfam" id="PF19189">
    <property type="entry name" value="Mtf2"/>
    <property type="match status" value="1"/>
</dbReference>
<protein>
    <recommendedName>
        <fullName evidence="2">Mtf2-like C-terminal domain-containing protein</fullName>
    </recommendedName>
</protein>
<evidence type="ECO:0000313" key="4">
    <source>
        <dbReference type="Proteomes" id="UP000605986"/>
    </source>
</evidence>
<accession>A0A8H4KBB5</accession>